<evidence type="ECO:0000259" key="9">
    <source>
        <dbReference type="Pfam" id="PF12704"/>
    </source>
</evidence>
<comment type="caution">
    <text evidence="10">The sequence shown here is derived from an EMBL/GenBank/DDBJ whole genome shotgun (WGS) entry which is preliminary data.</text>
</comment>
<keyword evidence="2" id="KW-1003">Cell membrane</keyword>
<keyword evidence="5 7" id="KW-0472">Membrane</keyword>
<reference evidence="10" key="1">
    <citation type="submission" date="2022-03" db="EMBL/GenBank/DDBJ databases">
        <title>De novo assembled genomes of Belliella spp. (Cyclobacteriaceae) strains.</title>
        <authorList>
            <person name="Szabo A."/>
            <person name="Korponai K."/>
            <person name="Felfoldi T."/>
        </authorList>
    </citation>
    <scope>NUCLEOTIDE SEQUENCE</scope>
    <source>
        <strain evidence="10">DSM 111904</strain>
    </source>
</reference>
<evidence type="ECO:0000256" key="7">
    <source>
        <dbReference type="SAM" id="Phobius"/>
    </source>
</evidence>
<keyword evidence="11" id="KW-1185">Reference proteome</keyword>
<sequence length="414" mass="44699">MNLIENIREALRSVKTNLLRTILTGAIIAIGITSLVGMLTAIDAIKAQIEDSFSGLGANNFDIRSRGFSGGRSVQGGKTEKSYPLVKYKDAKEFKQSYATMGNATVYTTLSGAAEIKRGSKKTNPNVRVTGVDELYFLIKGVKIEEGRNFSATEIQYGTNVCVVGLDLVETLFEKEENALNQQISFFGNRYTIIGILEKQGNMGGGSSADRAIFIPIENGSRLDSRGTFRYNITASASSPMSVDYDMGQATGLMRKVRQDGVGQEDSFEITKSQTVGESLEEVAGYLRIGGFTIGFVTLVGASIGLMNIMLVSVTERTREIGIRKALGATPLRIRQQFLIEAITICIIGGIFGVILGIGIGNIVANAIGPGGFLIPWLWIMVSFMICIVVGLGSGYIPAFKASKLDPIESLRYE</sequence>
<evidence type="ECO:0000256" key="5">
    <source>
        <dbReference type="ARBA" id="ARBA00023136"/>
    </source>
</evidence>
<gene>
    <name evidence="10" type="ORF">MM239_07915</name>
</gene>
<feature type="domain" description="MacB-like periplasmic core" evidence="9">
    <location>
        <begin position="21"/>
        <end position="243"/>
    </location>
</feature>
<protein>
    <submittedName>
        <fullName evidence="10">ABC transporter permease</fullName>
    </submittedName>
</protein>
<comment type="similarity">
    <text evidence="6">Belongs to the ABC-4 integral membrane protein family.</text>
</comment>
<evidence type="ECO:0000313" key="11">
    <source>
        <dbReference type="Proteomes" id="UP001165489"/>
    </source>
</evidence>
<feature type="transmembrane region" description="Helical" evidence="7">
    <location>
        <begin position="338"/>
        <end position="365"/>
    </location>
</feature>
<evidence type="ECO:0000256" key="1">
    <source>
        <dbReference type="ARBA" id="ARBA00004651"/>
    </source>
</evidence>
<evidence type="ECO:0000256" key="6">
    <source>
        <dbReference type="ARBA" id="ARBA00038076"/>
    </source>
</evidence>
<keyword evidence="4 7" id="KW-1133">Transmembrane helix</keyword>
<dbReference type="Pfam" id="PF02687">
    <property type="entry name" value="FtsX"/>
    <property type="match status" value="1"/>
</dbReference>
<accession>A0ABS9UZB7</accession>
<dbReference type="InterPro" id="IPR003838">
    <property type="entry name" value="ABC3_permease_C"/>
</dbReference>
<dbReference type="PANTHER" id="PTHR30572:SF4">
    <property type="entry name" value="ABC TRANSPORTER PERMEASE YTRF"/>
    <property type="match status" value="1"/>
</dbReference>
<dbReference type="Proteomes" id="UP001165489">
    <property type="component" value="Unassembled WGS sequence"/>
</dbReference>
<evidence type="ECO:0000256" key="4">
    <source>
        <dbReference type="ARBA" id="ARBA00022989"/>
    </source>
</evidence>
<evidence type="ECO:0000256" key="2">
    <source>
        <dbReference type="ARBA" id="ARBA00022475"/>
    </source>
</evidence>
<proteinExistence type="inferred from homology"/>
<feature type="transmembrane region" description="Helical" evidence="7">
    <location>
        <begin position="289"/>
        <end position="314"/>
    </location>
</feature>
<keyword evidence="3 7" id="KW-0812">Transmembrane</keyword>
<evidence type="ECO:0000313" key="10">
    <source>
        <dbReference type="EMBL" id="MCH7409314.1"/>
    </source>
</evidence>
<organism evidence="10 11">
    <name type="scientific">Belliella filtrata</name>
    <dbReference type="NCBI Taxonomy" id="2923435"/>
    <lineage>
        <taxon>Bacteria</taxon>
        <taxon>Pseudomonadati</taxon>
        <taxon>Bacteroidota</taxon>
        <taxon>Cytophagia</taxon>
        <taxon>Cytophagales</taxon>
        <taxon>Cyclobacteriaceae</taxon>
        <taxon>Belliella</taxon>
    </lineage>
</organism>
<comment type="subcellular location">
    <subcellularLocation>
        <location evidence="1">Cell membrane</location>
        <topology evidence="1">Multi-pass membrane protein</topology>
    </subcellularLocation>
</comment>
<dbReference type="InterPro" id="IPR050250">
    <property type="entry name" value="Macrolide_Exporter_MacB"/>
</dbReference>
<feature type="transmembrane region" description="Helical" evidence="7">
    <location>
        <begin position="21"/>
        <end position="42"/>
    </location>
</feature>
<feature type="domain" description="ABC3 transporter permease C-terminal" evidence="8">
    <location>
        <begin position="293"/>
        <end position="407"/>
    </location>
</feature>
<feature type="transmembrane region" description="Helical" evidence="7">
    <location>
        <begin position="377"/>
        <end position="397"/>
    </location>
</feature>
<dbReference type="InterPro" id="IPR025857">
    <property type="entry name" value="MacB_PCD"/>
</dbReference>
<evidence type="ECO:0000259" key="8">
    <source>
        <dbReference type="Pfam" id="PF02687"/>
    </source>
</evidence>
<dbReference type="Pfam" id="PF12704">
    <property type="entry name" value="MacB_PCD"/>
    <property type="match status" value="1"/>
</dbReference>
<dbReference type="EMBL" id="JAKZGP010000015">
    <property type="protein sequence ID" value="MCH7409314.1"/>
    <property type="molecule type" value="Genomic_DNA"/>
</dbReference>
<evidence type="ECO:0000256" key="3">
    <source>
        <dbReference type="ARBA" id="ARBA00022692"/>
    </source>
</evidence>
<dbReference type="RefSeq" id="WP_241347664.1">
    <property type="nucleotide sequence ID" value="NZ_JAKZGP010000015.1"/>
</dbReference>
<dbReference type="PANTHER" id="PTHR30572">
    <property type="entry name" value="MEMBRANE COMPONENT OF TRANSPORTER-RELATED"/>
    <property type="match status" value="1"/>
</dbReference>
<name>A0ABS9UZB7_9BACT</name>